<dbReference type="AlphaFoldDB" id="A0A3E2B3P0"/>
<protein>
    <submittedName>
        <fullName evidence="2">Uncharacterized protein</fullName>
    </submittedName>
</protein>
<feature type="transmembrane region" description="Helical" evidence="1">
    <location>
        <begin position="27"/>
        <end position="48"/>
    </location>
</feature>
<accession>A0A3E2B3P0</accession>
<comment type="caution">
    <text evidence="2">The sequence shown here is derived from an EMBL/GenBank/DDBJ whole genome shotgun (WGS) entry which is preliminary data.</text>
</comment>
<organism evidence="2 3">
    <name type="scientific">Evtepia gabavorous</name>
    <dbReference type="NCBI Taxonomy" id="2211183"/>
    <lineage>
        <taxon>Bacteria</taxon>
        <taxon>Bacillati</taxon>
        <taxon>Bacillota</taxon>
        <taxon>Clostridia</taxon>
        <taxon>Eubacteriales</taxon>
        <taxon>Evtepia</taxon>
    </lineage>
</organism>
<evidence type="ECO:0000256" key="1">
    <source>
        <dbReference type="SAM" id="Phobius"/>
    </source>
</evidence>
<reference evidence="2 3" key="1">
    <citation type="submission" date="2018-07" db="EMBL/GenBank/DDBJ databases">
        <title>GABA Modulating Bacteria of the Human Gut Microbiota.</title>
        <authorList>
            <person name="Strandwitz P."/>
            <person name="Kim K.H."/>
            <person name="Terekhova D."/>
            <person name="Liu J.K."/>
            <person name="Sharma A."/>
            <person name="Levering J."/>
            <person name="Mcdonald D."/>
            <person name="Dietrich D."/>
            <person name="Ramadhar T.R."/>
            <person name="Lekbua A."/>
            <person name="Mroue N."/>
            <person name="Liston C."/>
            <person name="Stewart E.J."/>
            <person name="Dubin M.J."/>
            <person name="Zengler K."/>
            <person name="Knight R."/>
            <person name="Gilbert J.A."/>
            <person name="Clardy J."/>
            <person name="Lewis K."/>
        </authorList>
    </citation>
    <scope>NUCLEOTIDE SEQUENCE [LARGE SCALE GENOMIC DNA]</scope>
    <source>
        <strain evidence="2 3">KLE1738</strain>
    </source>
</reference>
<dbReference type="Proteomes" id="UP000260649">
    <property type="component" value="Unassembled WGS sequence"/>
</dbReference>
<dbReference type="GeneID" id="97995350"/>
<evidence type="ECO:0000313" key="3">
    <source>
        <dbReference type="Proteomes" id="UP000260649"/>
    </source>
</evidence>
<proteinExistence type="predicted"/>
<dbReference type="EMBL" id="QQRQ01000008">
    <property type="protein sequence ID" value="RFT06601.1"/>
    <property type="molecule type" value="Genomic_DNA"/>
</dbReference>
<keyword evidence="3" id="KW-1185">Reference proteome</keyword>
<keyword evidence="1" id="KW-1133">Transmembrane helix</keyword>
<gene>
    <name evidence="2" type="ORF">DV520_06330</name>
</gene>
<feature type="transmembrane region" description="Helical" evidence="1">
    <location>
        <begin position="54"/>
        <end position="73"/>
    </location>
</feature>
<evidence type="ECO:0000313" key="2">
    <source>
        <dbReference type="EMBL" id="RFT06601.1"/>
    </source>
</evidence>
<keyword evidence="1" id="KW-0472">Membrane</keyword>
<sequence length="86" mass="9658">MHWIIRLGLSIAFFGAIVYADRRERRLLLFLLFGAVLALWLFGLLGLFGLPPASLYLSGVVGISLGFVIRSLARWKRKRTHGTDVS</sequence>
<name>A0A3E2B3P0_9FIRM</name>
<keyword evidence="1" id="KW-0812">Transmembrane</keyword>
<dbReference type="RefSeq" id="WP_117142177.1">
    <property type="nucleotide sequence ID" value="NZ_CAKXKJ010000004.1"/>
</dbReference>